<keyword evidence="1" id="KW-0732">Signal</keyword>
<name>A0ABU6U414_9FABA</name>
<evidence type="ECO:0000256" key="1">
    <source>
        <dbReference type="SAM" id="SignalP"/>
    </source>
</evidence>
<sequence>MIQTHNLLLGGICTCLALWHSTNESMQRTKTSIHLHMSRSYLITFIYCPLIPLQPIQHHPPNQSLSVVTSFSECEL</sequence>
<protein>
    <recommendedName>
        <fullName evidence="4">Secreted protein</fullName>
    </recommendedName>
</protein>
<comment type="caution">
    <text evidence="2">The sequence shown here is derived from an EMBL/GenBank/DDBJ whole genome shotgun (WGS) entry which is preliminary data.</text>
</comment>
<feature type="chain" id="PRO_5045883896" description="Secreted protein" evidence="1">
    <location>
        <begin position="18"/>
        <end position="76"/>
    </location>
</feature>
<evidence type="ECO:0008006" key="4">
    <source>
        <dbReference type="Google" id="ProtNLM"/>
    </source>
</evidence>
<evidence type="ECO:0000313" key="2">
    <source>
        <dbReference type="EMBL" id="MED6154958.1"/>
    </source>
</evidence>
<dbReference type="Proteomes" id="UP001341840">
    <property type="component" value="Unassembled WGS sequence"/>
</dbReference>
<keyword evidence="3" id="KW-1185">Reference proteome</keyword>
<accession>A0ABU6U414</accession>
<organism evidence="2 3">
    <name type="scientific">Stylosanthes scabra</name>
    <dbReference type="NCBI Taxonomy" id="79078"/>
    <lineage>
        <taxon>Eukaryota</taxon>
        <taxon>Viridiplantae</taxon>
        <taxon>Streptophyta</taxon>
        <taxon>Embryophyta</taxon>
        <taxon>Tracheophyta</taxon>
        <taxon>Spermatophyta</taxon>
        <taxon>Magnoliopsida</taxon>
        <taxon>eudicotyledons</taxon>
        <taxon>Gunneridae</taxon>
        <taxon>Pentapetalae</taxon>
        <taxon>rosids</taxon>
        <taxon>fabids</taxon>
        <taxon>Fabales</taxon>
        <taxon>Fabaceae</taxon>
        <taxon>Papilionoideae</taxon>
        <taxon>50 kb inversion clade</taxon>
        <taxon>dalbergioids sensu lato</taxon>
        <taxon>Dalbergieae</taxon>
        <taxon>Pterocarpus clade</taxon>
        <taxon>Stylosanthes</taxon>
    </lineage>
</organism>
<dbReference type="EMBL" id="JASCZI010120831">
    <property type="protein sequence ID" value="MED6154958.1"/>
    <property type="molecule type" value="Genomic_DNA"/>
</dbReference>
<proteinExistence type="predicted"/>
<evidence type="ECO:0000313" key="3">
    <source>
        <dbReference type="Proteomes" id="UP001341840"/>
    </source>
</evidence>
<reference evidence="2 3" key="1">
    <citation type="journal article" date="2023" name="Plants (Basel)">
        <title>Bridging the Gap: Combining Genomics and Transcriptomics Approaches to Understand Stylosanthes scabra, an Orphan Legume from the Brazilian Caatinga.</title>
        <authorList>
            <person name="Ferreira-Neto J.R.C."/>
            <person name="da Silva M.D."/>
            <person name="Binneck E."/>
            <person name="de Melo N.F."/>
            <person name="da Silva R.H."/>
            <person name="de Melo A.L.T.M."/>
            <person name="Pandolfi V."/>
            <person name="Bustamante F.O."/>
            <person name="Brasileiro-Vidal A.C."/>
            <person name="Benko-Iseppon A.M."/>
        </authorList>
    </citation>
    <scope>NUCLEOTIDE SEQUENCE [LARGE SCALE GENOMIC DNA]</scope>
    <source>
        <tissue evidence="2">Leaves</tissue>
    </source>
</reference>
<gene>
    <name evidence="2" type="ORF">PIB30_001099</name>
</gene>
<feature type="signal peptide" evidence="1">
    <location>
        <begin position="1"/>
        <end position="17"/>
    </location>
</feature>